<dbReference type="PROSITE" id="PS50940">
    <property type="entry name" value="CHIT_BIND_II"/>
    <property type="match status" value="1"/>
</dbReference>
<reference evidence="3 4" key="1">
    <citation type="journal article" date="2015" name="Nat. Commun.">
        <title>Outbred genome sequencing and CRISPR/Cas9 gene editing in butterflies.</title>
        <authorList>
            <person name="Li X."/>
            <person name="Fan D."/>
            <person name="Zhang W."/>
            <person name="Liu G."/>
            <person name="Zhang L."/>
            <person name="Zhao L."/>
            <person name="Fang X."/>
            <person name="Chen L."/>
            <person name="Dong Y."/>
            <person name="Chen Y."/>
            <person name="Ding Y."/>
            <person name="Zhao R."/>
            <person name="Feng M."/>
            <person name="Zhu Y."/>
            <person name="Feng Y."/>
            <person name="Jiang X."/>
            <person name="Zhu D."/>
            <person name="Xiang H."/>
            <person name="Feng X."/>
            <person name="Li S."/>
            <person name="Wang J."/>
            <person name="Zhang G."/>
            <person name="Kronforst M.R."/>
            <person name="Wang W."/>
        </authorList>
    </citation>
    <scope>NUCLEOTIDE SEQUENCE [LARGE SCALE GENOMIC DNA]</scope>
    <source>
        <strain evidence="3">Ya'a_city_454_Px</strain>
        <tissue evidence="3">Whole body</tissue>
    </source>
</reference>
<dbReference type="STRING" id="66420.A0A194QGU0"/>
<evidence type="ECO:0000256" key="1">
    <source>
        <dbReference type="SAM" id="MobiDB-lite"/>
    </source>
</evidence>
<dbReference type="Proteomes" id="UP000053268">
    <property type="component" value="Unassembled WGS sequence"/>
</dbReference>
<dbReference type="InterPro" id="IPR036508">
    <property type="entry name" value="Chitin-bd_dom_sf"/>
</dbReference>
<name>A0A194QGU0_PAPXU</name>
<organism evidence="3 4">
    <name type="scientific">Papilio xuthus</name>
    <name type="common">Asian swallowtail butterfly</name>
    <dbReference type="NCBI Taxonomy" id="66420"/>
    <lineage>
        <taxon>Eukaryota</taxon>
        <taxon>Metazoa</taxon>
        <taxon>Ecdysozoa</taxon>
        <taxon>Arthropoda</taxon>
        <taxon>Hexapoda</taxon>
        <taxon>Insecta</taxon>
        <taxon>Pterygota</taxon>
        <taxon>Neoptera</taxon>
        <taxon>Endopterygota</taxon>
        <taxon>Lepidoptera</taxon>
        <taxon>Glossata</taxon>
        <taxon>Ditrysia</taxon>
        <taxon>Papilionoidea</taxon>
        <taxon>Papilionidae</taxon>
        <taxon>Papilioninae</taxon>
        <taxon>Papilio</taxon>
    </lineage>
</organism>
<feature type="compositionally biased region" description="Acidic residues" evidence="1">
    <location>
        <begin position="491"/>
        <end position="501"/>
    </location>
</feature>
<evidence type="ECO:0000313" key="3">
    <source>
        <dbReference type="EMBL" id="KPJ04758.1"/>
    </source>
</evidence>
<dbReference type="Pfam" id="PF01607">
    <property type="entry name" value="CBM_14"/>
    <property type="match status" value="1"/>
</dbReference>
<feature type="region of interest" description="Disordered" evidence="1">
    <location>
        <begin position="334"/>
        <end position="380"/>
    </location>
</feature>
<evidence type="ECO:0000259" key="2">
    <source>
        <dbReference type="PROSITE" id="PS50940"/>
    </source>
</evidence>
<feature type="region of interest" description="Disordered" evidence="1">
    <location>
        <begin position="488"/>
        <end position="530"/>
    </location>
</feature>
<dbReference type="EMBL" id="KQ458860">
    <property type="protein sequence ID" value="KPJ04758.1"/>
    <property type="molecule type" value="Genomic_DNA"/>
</dbReference>
<protein>
    <recommendedName>
        <fullName evidence="2">Chitin-binding type-2 domain-containing protein</fullName>
    </recommendedName>
</protein>
<dbReference type="AlphaFoldDB" id="A0A194QGU0"/>
<evidence type="ECO:0000313" key="4">
    <source>
        <dbReference type="Proteomes" id="UP000053268"/>
    </source>
</evidence>
<feature type="domain" description="Chitin-binding type-2" evidence="2">
    <location>
        <begin position="388"/>
        <end position="446"/>
    </location>
</feature>
<dbReference type="PANTHER" id="PTHR22933">
    <property type="entry name" value="FI18007P1-RELATED"/>
    <property type="match status" value="1"/>
</dbReference>
<dbReference type="PANTHER" id="PTHR22933:SF31">
    <property type="entry name" value="FI18007P1"/>
    <property type="match status" value="1"/>
</dbReference>
<dbReference type="GO" id="GO:0008061">
    <property type="term" value="F:chitin binding"/>
    <property type="evidence" value="ECO:0007669"/>
    <property type="project" value="InterPro"/>
</dbReference>
<dbReference type="InterPro" id="IPR002557">
    <property type="entry name" value="Chitin-bd_dom"/>
</dbReference>
<dbReference type="SUPFAM" id="SSF57625">
    <property type="entry name" value="Invertebrate chitin-binding proteins"/>
    <property type="match status" value="1"/>
</dbReference>
<feature type="compositionally biased region" description="Acidic residues" evidence="1">
    <location>
        <begin position="365"/>
        <end position="375"/>
    </location>
</feature>
<sequence length="547" mass="62726">MDLKAIPDDSKIRQIEDIIDIQKANGNNNVRQVAFNLIPKTDSTISANLAKSLDSGLSKLKANILKKNKKVSHKRNLSPSLDGASWPSDSDITVLRMKLYLTSAAKKDVGNIIPGDGLHQPDSSSMINLATLMMHSQSPSKQNLSIEEYLLPINSWEQTIKPESNEFNKKRDTHFPPENFQLPQVLNLSANLHYPPKEFCLSDNNLMDHCPTCSRASFDMTAVKAAIFTNKGSDEVRTIVEIEWCVLLGAVLALASAASEESEDGVPDAGVDGDEELALNEEETRNLRPRAYTPAAFSNALPSGFRPTPSLAELAGYQQRPQEQQEYVVVPTRQYEDQRPQQRAPHRKQQDQRPAKFQQQQIQETLEEEEEEEKEEPDRLSQLLQQSKFNCVSKQTGYYADEELNCEVFHYCQDNVKHSWICPEGFSFHQVHLICMPATQENICQRSSKYHFVNDYLYRPINQEEVQRKPNVSLKYSDRFYPAEVYRDDRYEQEEEEEEEEQARRTVAPQPTRAVPRPQQPQVFRAPEEVNIPLVQRRPQRPYEFDF</sequence>
<dbReference type="GO" id="GO:0005576">
    <property type="term" value="C:extracellular region"/>
    <property type="evidence" value="ECO:0007669"/>
    <property type="project" value="InterPro"/>
</dbReference>
<gene>
    <name evidence="3" type="ORF">RR46_02455</name>
</gene>
<dbReference type="InterPro" id="IPR052976">
    <property type="entry name" value="Scoloptoxin-like"/>
</dbReference>
<accession>A0A194QGU0</accession>
<proteinExistence type="predicted"/>
<keyword evidence="4" id="KW-1185">Reference proteome</keyword>